<dbReference type="Pfam" id="PF01076">
    <property type="entry name" value="Mob_Pre"/>
    <property type="match status" value="1"/>
</dbReference>
<reference evidence="2" key="2">
    <citation type="submission" date="2015-07" db="EMBL/GenBank/DDBJ databases">
        <title>Plasmids, circular viruses and viroids from rat gut.</title>
        <authorList>
            <person name="Jorgensen T.J."/>
            <person name="Hansen M.A."/>
            <person name="Xu Z."/>
            <person name="Tabak M.A."/>
            <person name="Sorensen S.J."/>
            <person name="Hansen L.H."/>
        </authorList>
    </citation>
    <scope>NUCLEOTIDE SEQUENCE</scope>
    <source>
        <plasmid evidence="2">pRGRH0609</plasmid>
    </source>
</reference>
<evidence type="ECO:0000256" key="1">
    <source>
        <dbReference type="SAM" id="MobiDB-lite"/>
    </source>
</evidence>
<evidence type="ECO:0000313" key="2">
    <source>
        <dbReference type="EMBL" id="CRY95375.1"/>
    </source>
</evidence>
<dbReference type="AlphaFoldDB" id="A0A0H5Q1X7"/>
<dbReference type="Gene3D" id="3.30.930.30">
    <property type="match status" value="1"/>
</dbReference>
<sequence>MTDYLILRHKKLKTYGEIGGSLDHTYRLIDTPNADQSRLKLNENDFDKKTDVVQAIKNRIDQRVKERPGNVLCVEYLITASPDWSGWGNKETETEFFEIQKKRLIEKWGVNNVISTHIHRDETTPHLIAYIVPFDEEKQVLNCKKWLDGRKLLHEEQTEAAEIVKHLGLSRGIKHSKAEHRTIKQHYEIINQINEINEFSPNIDNLPPVKSFESRENYAKRVLEAVLPDYKKAKIEAIQNAATKKEVESLREIAEKSKVYLNALDDVPEPYVELFNSKIKETASLIKNKNENDIKKEVEEYNKKIKVINDHKDNFEYFYDYCNLELKNKNNNEKLIKKEYKKTENWLKKNDLKDKEIEKGWKNDGSQIYIDKPDFYMSEYKYDSLMTEYYNNYKNNIYKKSKDVDINETISVLKQNPENQIGKRFQNKLDDYYENFEPVINEVGHYLKRLEELKAAEQVKDAARSAQIAENERIAKEGLETYRKQKTAENAPYRASRSEVNKDQDKSFDADNTYNPFG</sequence>
<organism evidence="2">
    <name type="scientific">uncultured prokaryote</name>
    <dbReference type="NCBI Taxonomy" id="198431"/>
    <lineage>
        <taxon>unclassified sequences</taxon>
        <taxon>environmental samples</taxon>
    </lineage>
</organism>
<keyword evidence="2" id="KW-0614">Plasmid</keyword>
<dbReference type="GO" id="GO:0006310">
    <property type="term" value="P:DNA recombination"/>
    <property type="evidence" value="ECO:0007669"/>
    <property type="project" value="InterPro"/>
</dbReference>
<dbReference type="EMBL" id="LN853238">
    <property type="protein sequence ID" value="CRY95375.1"/>
    <property type="molecule type" value="Genomic_DNA"/>
</dbReference>
<dbReference type="InterPro" id="IPR001668">
    <property type="entry name" value="Mob_Pre"/>
</dbReference>
<dbReference type="NCBIfam" id="NF041497">
    <property type="entry name" value="MobV"/>
    <property type="match status" value="1"/>
</dbReference>
<evidence type="ECO:0008006" key="3">
    <source>
        <dbReference type="Google" id="ProtNLM"/>
    </source>
</evidence>
<dbReference type="CDD" id="cd17242">
    <property type="entry name" value="MobM_relaxase"/>
    <property type="match status" value="1"/>
</dbReference>
<feature type="compositionally biased region" description="Basic and acidic residues" evidence="1">
    <location>
        <begin position="496"/>
        <end position="509"/>
    </location>
</feature>
<dbReference type="GO" id="GO:0003677">
    <property type="term" value="F:DNA binding"/>
    <property type="evidence" value="ECO:0007669"/>
    <property type="project" value="InterPro"/>
</dbReference>
<geneLocation type="plasmid" evidence="2">
    <name>pRGRH0609</name>
</geneLocation>
<accession>A0A0H5Q1X7</accession>
<name>A0A0H5Q1X7_9ZZZZ</name>
<proteinExistence type="predicted"/>
<feature type="region of interest" description="Disordered" evidence="1">
    <location>
        <begin position="478"/>
        <end position="518"/>
    </location>
</feature>
<protein>
    <recommendedName>
        <fullName evidence="3">Plasmid recombination enzyme</fullName>
    </recommendedName>
</protein>
<reference evidence="2" key="1">
    <citation type="submission" date="2015-06" db="EMBL/GenBank/DDBJ databases">
        <authorList>
            <person name="Joergensen T."/>
        </authorList>
    </citation>
    <scope>NUCLEOTIDE SEQUENCE</scope>
    <source>
        <plasmid evidence="2">pRGRH0609</plasmid>
    </source>
</reference>
<feature type="compositionally biased region" description="Basic and acidic residues" evidence="1">
    <location>
        <begin position="478"/>
        <end position="487"/>
    </location>
</feature>